<feature type="domain" description="EGF-like" evidence="3">
    <location>
        <begin position="175"/>
        <end position="206"/>
    </location>
</feature>
<protein>
    <submittedName>
        <fullName evidence="4">(apollo) hypothetical protein</fullName>
    </submittedName>
</protein>
<dbReference type="OrthoDB" id="10060424at2759"/>
<feature type="compositionally biased region" description="Low complexity" evidence="1">
    <location>
        <begin position="416"/>
        <end position="447"/>
    </location>
</feature>
<dbReference type="EMBL" id="CAJQZP010001531">
    <property type="protein sequence ID" value="CAG5052663.1"/>
    <property type="molecule type" value="Genomic_DNA"/>
</dbReference>
<feature type="domain" description="EGF-like" evidence="3">
    <location>
        <begin position="142"/>
        <end position="173"/>
    </location>
</feature>
<dbReference type="PANTHER" id="PTHR24047">
    <property type="entry name" value="FI01909P-RELATED"/>
    <property type="match status" value="1"/>
</dbReference>
<keyword evidence="5" id="KW-1185">Reference proteome</keyword>
<feature type="domain" description="EGF-like" evidence="3">
    <location>
        <begin position="494"/>
        <end position="529"/>
    </location>
</feature>
<feature type="signal peptide" evidence="2">
    <location>
        <begin position="1"/>
        <end position="36"/>
    </location>
</feature>
<feature type="region of interest" description="Disordered" evidence="1">
    <location>
        <begin position="295"/>
        <end position="483"/>
    </location>
</feature>
<dbReference type="InterPro" id="IPR053255">
    <property type="entry name" value="EGF-like_domain"/>
</dbReference>
<feature type="compositionally biased region" description="Low complexity" evidence="1">
    <location>
        <begin position="295"/>
        <end position="391"/>
    </location>
</feature>
<dbReference type="SMART" id="SM00181">
    <property type="entry name" value="EGF"/>
    <property type="match status" value="6"/>
</dbReference>
<name>A0A8S3Y2F3_PARAO</name>
<gene>
    <name evidence="4" type="ORF">PAPOLLO_LOCUS25441</name>
</gene>
<proteinExistence type="predicted"/>
<dbReference type="PROSITE" id="PS51257">
    <property type="entry name" value="PROKAR_LIPOPROTEIN"/>
    <property type="match status" value="1"/>
</dbReference>
<feature type="compositionally biased region" description="Polar residues" evidence="1">
    <location>
        <begin position="392"/>
        <end position="415"/>
    </location>
</feature>
<feature type="domain" description="EGF-like" evidence="3">
    <location>
        <begin position="531"/>
        <end position="566"/>
    </location>
</feature>
<dbReference type="Proteomes" id="UP000691718">
    <property type="component" value="Unassembled WGS sequence"/>
</dbReference>
<dbReference type="AlphaFoldDB" id="A0A8S3Y2F3"/>
<evidence type="ECO:0000256" key="1">
    <source>
        <dbReference type="SAM" id="MobiDB-lite"/>
    </source>
</evidence>
<evidence type="ECO:0000259" key="3">
    <source>
        <dbReference type="SMART" id="SM00181"/>
    </source>
</evidence>
<organism evidence="4 5">
    <name type="scientific">Parnassius apollo</name>
    <name type="common">Apollo butterfly</name>
    <name type="synonym">Papilio apollo</name>
    <dbReference type="NCBI Taxonomy" id="110799"/>
    <lineage>
        <taxon>Eukaryota</taxon>
        <taxon>Metazoa</taxon>
        <taxon>Ecdysozoa</taxon>
        <taxon>Arthropoda</taxon>
        <taxon>Hexapoda</taxon>
        <taxon>Insecta</taxon>
        <taxon>Pterygota</taxon>
        <taxon>Neoptera</taxon>
        <taxon>Endopterygota</taxon>
        <taxon>Lepidoptera</taxon>
        <taxon>Glossata</taxon>
        <taxon>Ditrysia</taxon>
        <taxon>Papilionoidea</taxon>
        <taxon>Papilionidae</taxon>
        <taxon>Parnassiinae</taxon>
        <taxon>Parnassini</taxon>
        <taxon>Parnassius</taxon>
        <taxon>Parnassius</taxon>
    </lineage>
</organism>
<comment type="caution">
    <text evidence="4">The sequence shown here is derived from an EMBL/GenBank/DDBJ whole genome shotgun (WGS) entry which is preliminary data.</text>
</comment>
<evidence type="ECO:0000313" key="5">
    <source>
        <dbReference type="Proteomes" id="UP000691718"/>
    </source>
</evidence>
<feature type="compositionally biased region" description="Polar residues" evidence="1">
    <location>
        <begin position="448"/>
        <end position="467"/>
    </location>
</feature>
<dbReference type="PANTHER" id="PTHR24047:SF32">
    <property type="entry name" value="FI01909P-RELATED"/>
    <property type="match status" value="1"/>
</dbReference>
<feature type="domain" description="EGF-like" evidence="3">
    <location>
        <begin position="208"/>
        <end position="240"/>
    </location>
</feature>
<evidence type="ECO:0000313" key="4">
    <source>
        <dbReference type="EMBL" id="CAG5052663.1"/>
    </source>
</evidence>
<feature type="chain" id="PRO_5035826628" evidence="2">
    <location>
        <begin position="37"/>
        <end position="594"/>
    </location>
</feature>
<keyword evidence="2" id="KW-0732">Signal</keyword>
<sequence>MTKITKNRKPRTCTPAKHTMQFYVWTCALLLACVGANNYDTQYVKSVKGGFGGKGYQYHAGENFAKYFGNHTQQGYDLRQNMGETVTNEVGVCYIEIPTASLVRDQAHIPAGNGSRPDLSRIRACCRGYIRNIHNYRICDPVCSQECVNALCTSPETCTCFPDHVKNLAGFCVPTCPIGCQNGHCAGGECLCKEGYKLDSESKYCLPSCKENCGGIGNCTAPNTCECKNGYKSTPEGSCKPVCDRCINGDCVAPNECRCHQGYDNNRGECVPHCSQGCAPNGRCVAPNVCEFPSTTTTSTTRPSPGQSSYQPGQASYQPGQYPYQSGQYPNQYDQSKFQPGQSPYQPGQYPNQQGQPQYQPGQYPNQPGQYPNQPDQSKYQPGQSSYQQGYNPNQPGQTQNQHGQYPNQPGQYLNQPGQYPNQPGQYPNQPGQSQYQPGQSPNQSGQHPNQQNPYLPGQSPNQNMYQPGQDHQPGYPLYSGSQHIYPDGDVQVQCTVSCINGFCVQGNKCACNHGYVLDKEDPSGTRCLPNCPGGCPNGICSAPNFCICNMGYYKDHSVKGKAVCVKRNRRSIDTEQEEPLDVAKLLVFKLPDY</sequence>
<reference evidence="4" key="1">
    <citation type="submission" date="2021-04" db="EMBL/GenBank/DDBJ databases">
        <authorList>
            <person name="Tunstrom K."/>
        </authorList>
    </citation>
    <scope>NUCLEOTIDE SEQUENCE</scope>
</reference>
<accession>A0A8S3Y2F3</accession>
<feature type="domain" description="EGF-like" evidence="3">
    <location>
        <begin position="242"/>
        <end position="271"/>
    </location>
</feature>
<dbReference type="InterPro" id="IPR000742">
    <property type="entry name" value="EGF"/>
</dbReference>
<evidence type="ECO:0000256" key="2">
    <source>
        <dbReference type="SAM" id="SignalP"/>
    </source>
</evidence>